<feature type="non-terminal residue" evidence="1">
    <location>
        <position position="1"/>
    </location>
</feature>
<accession>A0A151TJW0</accession>
<evidence type="ECO:0008006" key="3">
    <source>
        <dbReference type="Google" id="ProtNLM"/>
    </source>
</evidence>
<sequence length="58" mass="6853">NLTYVPGHIWWIDFDSTTHMCITVNDCFYLDIDKTFIIPSFRRNLISISTLEKFGYSC</sequence>
<proteinExistence type="predicted"/>
<protein>
    <recommendedName>
        <fullName evidence="3">Retrovirus-related Pol polyprotein from transposon TNT 1-94</fullName>
    </recommendedName>
</protein>
<gene>
    <name evidence="1" type="ORF">KK1_013658</name>
</gene>
<name>A0A151TJW0_CAJCA</name>
<dbReference type="AlphaFoldDB" id="A0A151TJW0"/>
<dbReference type="EMBL" id="CM003608">
    <property type="protein sequence ID" value="KYP67330.1"/>
    <property type="molecule type" value="Genomic_DNA"/>
</dbReference>
<evidence type="ECO:0000313" key="1">
    <source>
        <dbReference type="EMBL" id="KYP67330.1"/>
    </source>
</evidence>
<dbReference type="Gramene" id="C.cajan_13250.t">
    <property type="protein sequence ID" value="C.cajan_13250.t"/>
    <property type="gene ID" value="C.cajan_13250"/>
</dbReference>
<keyword evidence="2" id="KW-1185">Reference proteome</keyword>
<dbReference type="Proteomes" id="UP000075243">
    <property type="component" value="Chromosome 6"/>
</dbReference>
<evidence type="ECO:0000313" key="2">
    <source>
        <dbReference type="Proteomes" id="UP000075243"/>
    </source>
</evidence>
<reference evidence="1 2" key="1">
    <citation type="journal article" date="2012" name="Nat. Biotechnol.">
        <title>Draft genome sequence of pigeonpea (Cajanus cajan), an orphan legume crop of resource-poor farmers.</title>
        <authorList>
            <person name="Varshney R.K."/>
            <person name="Chen W."/>
            <person name="Li Y."/>
            <person name="Bharti A.K."/>
            <person name="Saxena R.K."/>
            <person name="Schlueter J.A."/>
            <person name="Donoghue M.T."/>
            <person name="Azam S."/>
            <person name="Fan G."/>
            <person name="Whaley A.M."/>
            <person name="Farmer A.D."/>
            <person name="Sheridan J."/>
            <person name="Iwata A."/>
            <person name="Tuteja R."/>
            <person name="Penmetsa R.V."/>
            <person name="Wu W."/>
            <person name="Upadhyaya H.D."/>
            <person name="Yang S.P."/>
            <person name="Shah T."/>
            <person name="Saxena K.B."/>
            <person name="Michael T."/>
            <person name="McCombie W.R."/>
            <person name="Yang B."/>
            <person name="Zhang G."/>
            <person name="Yang H."/>
            <person name="Wang J."/>
            <person name="Spillane C."/>
            <person name="Cook D.R."/>
            <person name="May G.D."/>
            <person name="Xu X."/>
            <person name="Jackson S.A."/>
        </authorList>
    </citation>
    <scope>NUCLEOTIDE SEQUENCE [LARGE SCALE GENOMIC DNA]</scope>
    <source>
        <strain evidence="2">cv. Asha</strain>
    </source>
</reference>
<organism evidence="1 2">
    <name type="scientific">Cajanus cajan</name>
    <name type="common">Pigeon pea</name>
    <name type="synonym">Cajanus indicus</name>
    <dbReference type="NCBI Taxonomy" id="3821"/>
    <lineage>
        <taxon>Eukaryota</taxon>
        <taxon>Viridiplantae</taxon>
        <taxon>Streptophyta</taxon>
        <taxon>Embryophyta</taxon>
        <taxon>Tracheophyta</taxon>
        <taxon>Spermatophyta</taxon>
        <taxon>Magnoliopsida</taxon>
        <taxon>eudicotyledons</taxon>
        <taxon>Gunneridae</taxon>
        <taxon>Pentapetalae</taxon>
        <taxon>rosids</taxon>
        <taxon>fabids</taxon>
        <taxon>Fabales</taxon>
        <taxon>Fabaceae</taxon>
        <taxon>Papilionoideae</taxon>
        <taxon>50 kb inversion clade</taxon>
        <taxon>NPAAA clade</taxon>
        <taxon>indigoferoid/millettioid clade</taxon>
        <taxon>Phaseoleae</taxon>
        <taxon>Cajanus</taxon>
    </lineage>
</organism>